<feature type="chain" id="PRO_5042869794" evidence="1">
    <location>
        <begin position="17"/>
        <end position="353"/>
    </location>
</feature>
<sequence length="353" mass="40092">MKSAIIGGLLASLVAATPVTLEARGVRGSGSNCFPLGDSARQLPKDYSKPSVSRQDWWCTYAQTYGFLGFSFPLEDSDCSAYSNSYDSMNDAFARMKKDFGASMVRVYAPECRQASVWENLLKAGVNNNMAVIPQIWWGFDSNQDLWKQSQTALFSIMDKYPIAPYVFHSVEFGSEPIGDYVDGNNFVSDFQAFKVRMNDHYGVPVAISEDWDRPGRLTTNNGQSLTDLGNQIKAISQQVHAHIMPYYHGKNLASSWDYIKQQVPFYKNVIGLPTFISESMWAWGTNQDHQGGDGDVGPDQYARYWYNMDDNCQFFKQYQVGWFIHTWQGEDTFDDYLGNGKYEINPFRPRPC</sequence>
<name>A0AAQ3M0P4_9PEZI</name>
<keyword evidence="1" id="KW-0732">Signal</keyword>
<reference evidence="2 3" key="1">
    <citation type="submission" date="2023-11" db="EMBL/GenBank/DDBJ databases">
        <title>An acidophilic fungus is an integral part of prey digestion in a carnivorous sundew plant.</title>
        <authorList>
            <person name="Tsai I.J."/>
        </authorList>
    </citation>
    <scope>NUCLEOTIDE SEQUENCE [LARGE SCALE GENOMIC DNA]</scope>
    <source>
        <strain evidence="2">169a</strain>
    </source>
</reference>
<gene>
    <name evidence="2" type="ORF">R9X50_00227700</name>
</gene>
<protein>
    <submittedName>
        <fullName evidence="2">Uncharacterized protein</fullName>
    </submittedName>
</protein>
<dbReference type="Proteomes" id="UP001303373">
    <property type="component" value="Chromosome 3"/>
</dbReference>
<dbReference type="InterPro" id="IPR017853">
    <property type="entry name" value="GH"/>
</dbReference>
<organism evidence="2 3">
    <name type="scientific">Acrodontium crateriforme</name>
    <dbReference type="NCBI Taxonomy" id="150365"/>
    <lineage>
        <taxon>Eukaryota</taxon>
        <taxon>Fungi</taxon>
        <taxon>Dikarya</taxon>
        <taxon>Ascomycota</taxon>
        <taxon>Pezizomycotina</taxon>
        <taxon>Dothideomycetes</taxon>
        <taxon>Dothideomycetidae</taxon>
        <taxon>Mycosphaerellales</taxon>
        <taxon>Teratosphaeriaceae</taxon>
        <taxon>Acrodontium</taxon>
    </lineage>
</organism>
<evidence type="ECO:0000313" key="3">
    <source>
        <dbReference type="Proteomes" id="UP001303373"/>
    </source>
</evidence>
<dbReference type="EMBL" id="CP138582">
    <property type="protein sequence ID" value="WPG99463.1"/>
    <property type="molecule type" value="Genomic_DNA"/>
</dbReference>
<feature type="signal peptide" evidence="1">
    <location>
        <begin position="1"/>
        <end position="16"/>
    </location>
</feature>
<keyword evidence="3" id="KW-1185">Reference proteome</keyword>
<accession>A0AAQ3M0P4</accession>
<dbReference type="SUPFAM" id="SSF51445">
    <property type="entry name" value="(Trans)glycosidases"/>
    <property type="match status" value="1"/>
</dbReference>
<evidence type="ECO:0000256" key="1">
    <source>
        <dbReference type="SAM" id="SignalP"/>
    </source>
</evidence>
<dbReference type="AlphaFoldDB" id="A0AAQ3M0P4"/>
<proteinExistence type="predicted"/>
<evidence type="ECO:0000313" key="2">
    <source>
        <dbReference type="EMBL" id="WPG99463.1"/>
    </source>
</evidence>